<keyword evidence="2" id="KW-1185">Reference proteome</keyword>
<reference evidence="2" key="1">
    <citation type="submission" date="2017-06" db="EMBL/GenBank/DDBJ databases">
        <title>Genome analysis of Fimbriiglobus ruber SP5, the first member of the order Planctomycetales with confirmed chitinolytic capability.</title>
        <authorList>
            <person name="Ravin N.V."/>
            <person name="Rakitin A.L."/>
            <person name="Ivanova A.A."/>
            <person name="Beletsky A.V."/>
            <person name="Kulichevskaya I.S."/>
            <person name="Mardanov A.V."/>
            <person name="Dedysh S.N."/>
        </authorList>
    </citation>
    <scope>NUCLEOTIDE SEQUENCE [LARGE SCALE GENOMIC DNA]</scope>
    <source>
        <strain evidence="2">SP5</strain>
    </source>
</reference>
<comment type="caution">
    <text evidence="1">The sequence shown here is derived from an EMBL/GenBank/DDBJ whole genome shotgun (WGS) entry which is preliminary data.</text>
</comment>
<dbReference type="AlphaFoldDB" id="A0A225DYE1"/>
<proteinExistence type="predicted"/>
<protein>
    <submittedName>
        <fullName evidence="1">Uncharacterized protein</fullName>
    </submittedName>
</protein>
<organism evidence="1 2">
    <name type="scientific">Fimbriiglobus ruber</name>
    <dbReference type="NCBI Taxonomy" id="1908690"/>
    <lineage>
        <taxon>Bacteria</taxon>
        <taxon>Pseudomonadati</taxon>
        <taxon>Planctomycetota</taxon>
        <taxon>Planctomycetia</taxon>
        <taxon>Gemmatales</taxon>
        <taxon>Gemmataceae</taxon>
        <taxon>Fimbriiglobus</taxon>
    </lineage>
</organism>
<name>A0A225DYE1_9BACT</name>
<dbReference type="RefSeq" id="WP_088251765.1">
    <property type="nucleotide sequence ID" value="NZ_NIDE01000001.1"/>
</dbReference>
<gene>
    <name evidence="1" type="ORF">FRUB_00249</name>
</gene>
<dbReference type="Proteomes" id="UP000214646">
    <property type="component" value="Unassembled WGS sequence"/>
</dbReference>
<accession>A0A225DYE1</accession>
<evidence type="ECO:0000313" key="2">
    <source>
        <dbReference type="Proteomes" id="UP000214646"/>
    </source>
</evidence>
<dbReference type="EMBL" id="NIDE01000001">
    <property type="protein sequence ID" value="OWK46550.1"/>
    <property type="molecule type" value="Genomic_DNA"/>
</dbReference>
<sequence>MVDRLKSAATKVVTHRDTTEIEDFERRTLVDDVGSVPLPESLYALLASVRTTATQIRTLSAALRGYAASDEITELARKFDQLATHTAIAAAELEQTIRDADDYYVPRIWTGCMRAMEINYLLAQLVDELRAILPEEKASDWTSLPGLPTRQLQAAG</sequence>
<evidence type="ECO:0000313" key="1">
    <source>
        <dbReference type="EMBL" id="OWK46550.1"/>
    </source>
</evidence>